<proteinExistence type="predicted"/>
<dbReference type="AlphaFoldDB" id="A0A2I0B697"/>
<dbReference type="STRING" id="1088818.A0A2I0B697"/>
<feature type="compositionally biased region" description="Basic residues" evidence="1">
    <location>
        <begin position="100"/>
        <end position="114"/>
    </location>
</feature>
<gene>
    <name evidence="3" type="ORF">AXF42_Ash017781</name>
</gene>
<evidence type="ECO:0000256" key="1">
    <source>
        <dbReference type="SAM" id="MobiDB-lite"/>
    </source>
</evidence>
<feature type="transmembrane region" description="Helical" evidence="2">
    <location>
        <begin position="33"/>
        <end position="55"/>
    </location>
</feature>
<dbReference type="Proteomes" id="UP000236161">
    <property type="component" value="Unassembled WGS sequence"/>
</dbReference>
<organism evidence="3 4">
    <name type="scientific">Apostasia shenzhenica</name>
    <dbReference type="NCBI Taxonomy" id="1088818"/>
    <lineage>
        <taxon>Eukaryota</taxon>
        <taxon>Viridiplantae</taxon>
        <taxon>Streptophyta</taxon>
        <taxon>Embryophyta</taxon>
        <taxon>Tracheophyta</taxon>
        <taxon>Spermatophyta</taxon>
        <taxon>Magnoliopsida</taxon>
        <taxon>Liliopsida</taxon>
        <taxon>Asparagales</taxon>
        <taxon>Orchidaceae</taxon>
        <taxon>Apostasioideae</taxon>
        <taxon>Apostasia</taxon>
    </lineage>
</organism>
<reference evidence="3 4" key="1">
    <citation type="journal article" date="2017" name="Nature">
        <title>The Apostasia genome and the evolution of orchids.</title>
        <authorList>
            <person name="Zhang G.Q."/>
            <person name="Liu K.W."/>
            <person name="Li Z."/>
            <person name="Lohaus R."/>
            <person name="Hsiao Y.Y."/>
            <person name="Niu S.C."/>
            <person name="Wang J.Y."/>
            <person name="Lin Y.C."/>
            <person name="Xu Q."/>
            <person name="Chen L.J."/>
            <person name="Yoshida K."/>
            <person name="Fujiwara S."/>
            <person name="Wang Z.W."/>
            <person name="Zhang Y.Q."/>
            <person name="Mitsuda N."/>
            <person name="Wang M."/>
            <person name="Liu G.H."/>
            <person name="Pecoraro L."/>
            <person name="Huang H.X."/>
            <person name="Xiao X.J."/>
            <person name="Lin M."/>
            <person name="Wu X.Y."/>
            <person name="Wu W.L."/>
            <person name="Chen Y.Y."/>
            <person name="Chang S.B."/>
            <person name="Sakamoto S."/>
            <person name="Ohme-Takagi M."/>
            <person name="Yagi M."/>
            <person name="Zeng S.J."/>
            <person name="Shen C.Y."/>
            <person name="Yeh C.M."/>
            <person name="Luo Y.B."/>
            <person name="Tsai W.C."/>
            <person name="Van de Peer Y."/>
            <person name="Liu Z.J."/>
        </authorList>
    </citation>
    <scope>NUCLEOTIDE SEQUENCE [LARGE SCALE GENOMIC DNA]</scope>
    <source>
        <strain evidence="4">cv. Shenzhen</strain>
        <tissue evidence="3">Stem</tissue>
    </source>
</reference>
<keyword evidence="2" id="KW-0472">Membrane</keyword>
<accession>A0A2I0B697</accession>
<evidence type="ECO:0000313" key="4">
    <source>
        <dbReference type="Proteomes" id="UP000236161"/>
    </source>
</evidence>
<keyword evidence="2" id="KW-1133">Transmembrane helix</keyword>
<dbReference type="EC" id="3.5.4.6" evidence="3"/>
<dbReference type="GO" id="GO:0003876">
    <property type="term" value="F:AMP deaminase activity"/>
    <property type="evidence" value="ECO:0007669"/>
    <property type="project" value="UniProtKB-EC"/>
</dbReference>
<evidence type="ECO:0000256" key="2">
    <source>
        <dbReference type="SAM" id="Phobius"/>
    </source>
</evidence>
<keyword evidence="3" id="KW-0378">Hydrolase</keyword>
<keyword evidence="2" id="KW-0812">Transmembrane</keyword>
<name>A0A2I0B697_9ASPA</name>
<sequence length="193" mass="20683">MDTNYSAMSPSASLHKYEQLTVTASRVFPMDAYALHMAMAALAGASVAAVSSYYLHRRAIAELLEIALAVERLRGGGEAEGLSENDGDWGSSSSRPVKERQRRGARRHGRRRRPERVGSACTSSTTAEVVNEKVDVEAGDAAGKGRAFSRIESLPGGVEYQEVSALPVPAVLLDGVGHDYAVNDAVRRRIIGV</sequence>
<evidence type="ECO:0000313" key="3">
    <source>
        <dbReference type="EMBL" id="PKA63312.1"/>
    </source>
</evidence>
<protein>
    <submittedName>
        <fullName evidence="3">AMP deaminase</fullName>
        <ecNumber evidence="3">3.5.4.6</ecNumber>
    </submittedName>
</protein>
<feature type="region of interest" description="Disordered" evidence="1">
    <location>
        <begin position="78"/>
        <end position="119"/>
    </location>
</feature>
<keyword evidence="4" id="KW-1185">Reference proteome</keyword>
<dbReference type="EMBL" id="KZ451909">
    <property type="protein sequence ID" value="PKA63312.1"/>
    <property type="molecule type" value="Genomic_DNA"/>
</dbReference>